<feature type="compositionally biased region" description="Basic and acidic residues" evidence="1">
    <location>
        <begin position="319"/>
        <end position="330"/>
    </location>
</feature>
<comment type="caution">
    <text evidence="2">The sequence shown here is derived from an EMBL/GenBank/DDBJ whole genome shotgun (WGS) entry which is preliminary data.</text>
</comment>
<name>A0A1Q5TBJ7_9EURO</name>
<protein>
    <submittedName>
        <fullName evidence="2">Uncharacterized protein</fullName>
    </submittedName>
</protein>
<dbReference type="EMBL" id="MNBE01000692">
    <property type="protein sequence ID" value="OKO97587.1"/>
    <property type="molecule type" value="Genomic_DNA"/>
</dbReference>
<evidence type="ECO:0000313" key="2">
    <source>
        <dbReference type="EMBL" id="OKO97587.1"/>
    </source>
</evidence>
<feature type="region of interest" description="Disordered" evidence="1">
    <location>
        <begin position="965"/>
        <end position="985"/>
    </location>
</feature>
<dbReference type="Proteomes" id="UP000186955">
    <property type="component" value="Unassembled WGS sequence"/>
</dbReference>
<dbReference type="AlphaFoldDB" id="A0A1Q5TBJ7"/>
<proteinExistence type="predicted"/>
<evidence type="ECO:0000256" key="1">
    <source>
        <dbReference type="SAM" id="MobiDB-lite"/>
    </source>
</evidence>
<accession>A0A1Q5TBJ7</accession>
<dbReference type="STRING" id="1316194.A0A1Q5TBJ7"/>
<keyword evidence="3" id="KW-1185">Reference proteome</keyword>
<evidence type="ECO:0000313" key="3">
    <source>
        <dbReference type="Proteomes" id="UP000186955"/>
    </source>
</evidence>
<gene>
    <name evidence="2" type="ORF">PENSUB_10003</name>
</gene>
<feature type="region of interest" description="Disordered" evidence="1">
    <location>
        <begin position="290"/>
        <end position="341"/>
    </location>
</feature>
<organism evidence="2 3">
    <name type="scientific">Penicillium subrubescens</name>
    <dbReference type="NCBI Taxonomy" id="1316194"/>
    <lineage>
        <taxon>Eukaryota</taxon>
        <taxon>Fungi</taxon>
        <taxon>Dikarya</taxon>
        <taxon>Ascomycota</taxon>
        <taxon>Pezizomycotina</taxon>
        <taxon>Eurotiomycetes</taxon>
        <taxon>Eurotiomycetidae</taxon>
        <taxon>Eurotiales</taxon>
        <taxon>Aspergillaceae</taxon>
        <taxon>Penicillium</taxon>
    </lineage>
</organism>
<sequence length="1149" mass="132052">MHLICRHLKRTHIRDNPTAGVDLDMLYKPVSVQSWTQSTTTQSFWTILSASLKGTTEDTANEPQLCIANMELLHNLRKREENFHTVQKPRNSSQYSGQDTYEGTRPWLARTQWIVTYQDVPRDILKRLSLLPAVSSIKHGLQLGFFRDRVLLSPPADEERIYHLVAGIDDVLDRCEETMRHTGHPILAWLKSHAATEPSSRPFSFLETPQGRQRYRRTWKQFMAFVLRVFRLGPELSQEALHFVLQPEHYQQLEEIWMNPTQSFLSEEPPGRTIIGVEIPLEMFRVSSGNDHSWNEHQEPADVSSAESGNTTDDTESEDNIRPHEIDRGRGRPSLPEIPSTGDSISVRTLTLPRPLLEMLFKLCVLFITQTFTNGQPQSSVLVYFSGVLGISSHGGHFLAARLFTTHLSALIYIQRLLFLEYALPYREYSYLGWPCRPRSDHLSRLDTVRRQYMLPGSMTPLGEFQNLRLFGKRQAVLDPPSVFVHWSPDGDTVSLENVTITIGAFRALPEYFIRQAEELCSALLLNIRPHIDLNSIQDSLVDGRPDRSFIRNPANQLQDRYLMLAEQAASHPDLGLMQGGQWDPDSIHQYILQHEQLLEYIAGILMTASGQTPRLKELVGVEYTNSPSTERAIYIYQGKVMFITRHSKSKRSTGREFIVARFLPYRAARVLFHYLVYIRPFAELLCREQGSFHTWPDPACDFLFRSLLRGERWSTDRFRRLLTGATEKVWRNAVHPRWYRQISIAVAQKHVQGAAAFINRLDDTSPQADPDVGFAWQSGHRPLQRAQTYGLDGAFPTKLQPALLRIYSQVSTQWHRFLGLDEMREFTHVHSVDEAISASRPTHRPPIEILPTTTSTPCLKRKRDGQISHGRFEANGKTEDHSVSPKDPLLSQLPHFLQLLPEWHIMRQHYNQKHQWYVSHQGRMPWHQAYFQTFFTQCQLVRYFIVTPAEDFTITTQTESLPSSIRETSLQSGQRRRIASSSELDPVAASNAGVVHPRDGINESATPQYIYPYANALENAPLSTHIPSPPTPVPDNVWNQIMGRYQQSQSQPQRDCVETARHVSELTPWMRRTGIYIYLLGLELKELGPSYYLPRVQDEPLLFLICESIGRVLEKTMTVLVHDQNVEARCLSRRNARLLNTFTQRETS</sequence>
<feature type="compositionally biased region" description="Polar residues" evidence="1">
    <location>
        <begin position="965"/>
        <end position="984"/>
    </location>
</feature>
<reference evidence="2 3" key="1">
    <citation type="submission" date="2016-10" db="EMBL/GenBank/DDBJ databases">
        <title>Genome sequence of the ascomycete fungus Penicillium subrubescens.</title>
        <authorList>
            <person name="De Vries R.P."/>
            <person name="Peng M."/>
            <person name="Dilokpimol A."/>
            <person name="Hilden K."/>
            <person name="Makela M.R."/>
            <person name="Grigoriev I."/>
            <person name="Riley R."/>
            <person name="Granchi Z."/>
        </authorList>
    </citation>
    <scope>NUCLEOTIDE SEQUENCE [LARGE SCALE GENOMIC DNA]</scope>
    <source>
        <strain evidence="2 3">CBS 132785</strain>
    </source>
</reference>